<sequence length="808" mass="92078">MVSELETTKTIKLPSLDISKPLHLSSLSSLSEACKEWGFFQITNHGISKELYNKIYSYSNDLFTLPMETKLKLGPSSFLKTYTPHFIASPFFESLRVSGPDFASSSQASIDVLLSSSTQMIEFSEILQEYGRKMTEISKGILKLILMSLGEDFSTKYYDSEFKNCHGYLRINNYSPPKNLEELKEAEGLGMHTDMSCITIVYQDEVGGLQVKSKDGKWMDILPCEGTLVVNIGDMFQAWSNDKFRSSEHRVVLKKEVNRFSLAFFWCFENDKTVHAPDEVVGKENLRMYKQFVCVDYLRFRENNEKGICSRQFNLHLMNFTTTRTRTWAVVSEKGKGDCAKEDHDSLISSAAYSIEETQPDVDIKHLQVAELPERDFTGTPYVPVYVMLPLDTINMECEIVDPDGLSNQLKILKSAKVDGIMVDCWWGIVESHIPQQYNWSGYKRLFNIVRDLDLKLQVVMSFHECGGNVGDDVHIPLPHWVTEIGNGNPDIYFTDKEGRRNHECLTWGIDKERVLRGRTAVEVYLDYMRSFRVEFDEFFEDGTISEIEIGLGPCGELRYASYPANHGWKYPGIGEFQCYDKYLMKSLRKAAEKRGHSFWGKGPENTGSYNSMPHETGFFRDGGEYNGYYGRFFLGWYSQILIDHGDRVLGLANLAFEGTPIATKTASHAAELTAGFYNQCNRDGYAPIASMLKKHGATLNFTCVELRTLDHHEDFPEALADPEGLVWQVLNSAWDVSIPVASENALPCFVKECYNKILENAKPSNNPDGRHLSAFTYLRLGQTLMETDNFLEFQRFVQRMHGKSISI</sequence>
<comment type="caution">
    <text evidence="1">The sequence shown here is derived from an EMBL/GenBank/DDBJ whole genome shotgun (WGS) entry which is preliminary data.</text>
</comment>
<proteinExistence type="predicted"/>
<reference evidence="2" key="1">
    <citation type="journal article" date="2023" name="Nat. Plants">
        <title>Single-cell RNA sequencing provides a high-resolution roadmap for understanding the multicellular compartmentation of specialized metabolism.</title>
        <authorList>
            <person name="Sun S."/>
            <person name="Shen X."/>
            <person name="Li Y."/>
            <person name="Li Y."/>
            <person name="Wang S."/>
            <person name="Li R."/>
            <person name="Zhang H."/>
            <person name="Shen G."/>
            <person name="Guo B."/>
            <person name="Wei J."/>
            <person name="Xu J."/>
            <person name="St-Pierre B."/>
            <person name="Chen S."/>
            <person name="Sun C."/>
        </authorList>
    </citation>
    <scope>NUCLEOTIDE SEQUENCE [LARGE SCALE GENOMIC DNA]</scope>
</reference>
<organism evidence="1 2">
    <name type="scientific">Catharanthus roseus</name>
    <name type="common">Madagascar periwinkle</name>
    <name type="synonym">Vinca rosea</name>
    <dbReference type="NCBI Taxonomy" id="4058"/>
    <lineage>
        <taxon>Eukaryota</taxon>
        <taxon>Viridiplantae</taxon>
        <taxon>Streptophyta</taxon>
        <taxon>Embryophyta</taxon>
        <taxon>Tracheophyta</taxon>
        <taxon>Spermatophyta</taxon>
        <taxon>Magnoliopsida</taxon>
        <taxon>eudicotyledons</taxon>
        <taxon>Gunneridae</taxon>
        <taxon>Pentapetalae</taxon>
        <taxon>asterids</taxon>
        <taxon>lamiids</taxon>
        <taxon>Gentianales</taxon>
        <taxon>Apocynaceae</taxon>
        <taxon>Rauvolfioideae</taxon>
        <taxon>Vinceae</taxon>
        <taxon>Catharanthinae</taxon>
        <taxon>Catharanthus</taxon>
    </lineage>
</organism>
<evidence type="ECO:0000313" key="1">
    <source>
        <dbReference type="EMBL" id="KAI5647248.1"/>
    </source>
</evidence>
<keyword evidence="2" id="KW-1185">Reference proteome</keyword>
<protein>
    <submittedName>
        <fullName evidence="1">Uncharacterized protein</fullName>
    </submittedName>
</protein>
<dbReference type="Proteomes" id="UP001060085">
    <property type="component" value="Linkage Group LG08"/>
</dbReference>
<name>A0ACB9ZIP8_CATRO</name>
<gene>
    <name evidence="1" type="ORF">M9H77_33253</name>
</gene>
<dbReference type="EMBL" id="CM044708">
    <property type="protein sequence ID" value="KAI5647248.1"/>
    <property type="molecule type" value="Genomic_DNA"/>
</dbReference>
<accession>A0ACB9ZIP8</accession>
<evidence type="ECO:0000313" key="2">
    <source>
        <dbReference type="Proteomes" id="UP001060085"/>
    </source>
</evidence>